<comment type="caution">
    <text evidence="2">The sequence shown here is derived from an EMBL/GenBank/DDBJ whole genome shotgun (WGS) entry which is preliminary data.</text>
</comment>
<accession>A0A5K1VEP6</accession>
<dbReference type="VEuPathDB" id="AmoebaDB:EHI_019870"/>
<feature type="coiled-coil region" evidence="1">
    <location>
        <begin position="75"/>
        <end position="102"/>
    </location>
</feature>
<evidence type="ECO:0000313" key="2">
    <source>
        <dbReference type="EMBL" id="GAT99361.1"/>
    </source>
</evidence>
<protein>
    <recommendedName>
        <fullName evidence="4">TLDc domain-containing protein</fullName>
    </recommendedName>
</protein>
<dbReference type="VEuPathDB" id="AmoebaDB:EHI8A_203710"/>
<dbReference type="VEuPathDB" id="AmoebaDB:EHI5A_145310"/>
<gene>
    <name evidence="2" type="ORF">CL6EHI_019870</name>
</gene>
<evidence type="ECO:0008006" key="4">
    <source>
        <dbReference type="Google" id="ProtNLM"/>
    </source>
</evidence>
<proteinExistence type="predicted"/>
<dbReference type="VEuPathDB" id="AmoebaDB:EHI7A_179890"/>
<organism evidence="2 3">
    <name type="scientific">Entamoeba histolytica</name>
    <dbReference type="NCBI Taxonomy" id="5759"/>
    <lineage>
        <taxon>Eukaryota</taxon>
        <taxon>Amoebozoa</taxon>
        <taxon>Evosea</taxon>
        <taxon>Archamoebae</taxon>
        <taxon>Mastigamoebida</taxon>
        <taxon>Entamoebidae</taxon>
        <taxon>Entamoeba</taxon>
    </lineage>
</organism>
<dbReference type="OMA" id="NEMNETL"/>
<evidence type="ECO:0000256" key="1">
    <source>
        <dbReference type="SAM" id="Coils"/>
    </source>
</evidence>
<dbReference type="AlphaFoldDB" id="A0A5K1VEP6"/>
<name>A0A5K1VEP6_ENTHI</name>
<reference evidence="2 3" key="1">
    <citation type="submission" date="2016-05" db="EMBL/GenBank/DDBJ databases">
        <title>First whole genome sequencing of Entamoeba histolytica HM1:IMSS-clone-6.</title>
        <authorList>
            <person name="Mukherjee Avik.K."/>
            <person name="Izumyama S."/>
            <person name="Nakada-Tsukui K."/>
            <person name="Nozaki T."/>
        </authorList>
    </citation>
    <scope>NUCLEOTIDE SEQUENCE [LARGE SCALE GENOMIC DNA]</scope>
    <source>
        <strain evidence="2 3">HM1:IMSS clone 6</strain>
    </source>
</reference>
<evidence type="ECO:0000313" key="3">
    <source>
        <dbReference type="Proteomes" id="UP000078387"/>
    </source>
</evidence>
<keyword evidence="1" id="KW-0175">Coiled coil</keyword>
<dbReference type="EMBL" id="BDEQ01000001">
    <property type="protein sequence ID" value="GAT99361.1"/>
    <property type="molecule type" value="Genomic_DNA"/>
</dbReference>
<dbReference type="Proteomes" id="UP000078387">
    <property type="component" value="Unassembled WGS sequence"/>
</dbReference>
<dbReference type="VEuPathDB" id="AmoebaDB:KM1_249380"/>
<sequence length="332" mass="39782">MDFQILKTKAIGKRIKEDIDHCFERYKQLWEYVSADFDDFDRRTKCNNFRELRYSELENLSDNCSVMINKRKQLIIQFQEMAELATRQIQKQNEEVRRMRIVQERCYEEMKAIDSQRNPLTFIESDGEYSPKEQNNYTKEKKPIVKPMSERKSKQKIERTNEMNEALIYRCISKVYNRVCANSSTQIYDSNLDGWDKYTLGQKLEGLKKLMVVVFPIYYEPFGCYINHPFKKEGWNGDIHSFFYCFAEDQFFWVYKFLKGVQEREVFRISYDNDKTIFQLGRYINIQKNPVEGISSVSLDIQKCIETRKGNFIGSFSSKEFVVNRFIVLQMK</sequence>